<evidence type="ECO:0000259" key="2">
    <source>
        <dbReference type="Pfam" id="PF12802"/>
    </source>
</evidence>
<evidence type="ECO:0000256" key="1">
    <source>
        <dbReference type="SAM" id="MobiDB-lite"/>
    </source>
</evidence>
<keyword evidence="4" id="KW-1185">Reference proteome</keyword>
<evidence type="ECO:0000313" key="3">
    <source>
        <dbReference type="EMBL" id="GAA0464296.1"/>
    </source>
</evidence>
<dbReference type="InterPro" id="IPR036390">
    <property type="entry name" value="WH_DNA-bd_sf"/>
</dbReference>
<feature type="region of interest" description="Disordered" evidence="1">
    <location>
        <begin position="134"/>
        <end position="157"/>
    </location>
</feature>
<dbReference type="Pfam" id="PF12802">
    <property type="entry name" value="MarR_2"/>
    <property type="match status" value="1"/>
</dbReference>
<accession>A0ABN1A032</accession>
<dbReference type="InterPro" id="IPR000835">
    <property type="entry name" value="HTH_MarR-typ"/>
</dbReference>
<protein>
    <recommendedName>
        <fullName evidence="2">HTH marR-type domain-containing protein</fullName>
    </recommendedName>
</protein>
<feature type="region of interest" description="Disordered" evidence="1">
    <location>
        <begin position="1"/>
        <end position="21"/>
    </location>
</feature>
<dbReference type="RefSeq" id="WP_344090097.1">
    <property type="nucleotide sequence ID" value="NZ_BAAAHB010000026.1"/>
</dbReference>
<dbReference type="EMBL" id="BAAAHB010000026">
    <property type="protein sequence ID" value="GAA0464296.1"/>
    <property type="molecule type" value="Genomic_DNA"/>
</dbReference>
<evidence type="ECO:0000313" key="4">
    <source>
        <dbReference type="Proteomes" id="UP001499895"/>
    </source>
</evidence>
<comment type="caution">
    <text evidence="3">The sequence shown here is derived from an EMBL/GenBank/DDBJ whole genome shotgun (WGS) entry which is preliminary data.</text>
</comment>
<sequence>MARPAQQAGPSEPGREPPRARFGYISGYSTVDNTRLEALAAIPPKKGGLTDREFRVFGWFVGATPGPDQPVMKTTAQIAERTGTSPDALGRIVRKLVKRRLLFCVEEFGRQRFYKVSPYFASQQEAIDQRSTIRAYNPPDIPGLPGFEPRPVKGELA</sequence>
<dbReference type="Proteomes" id="UP001499895">
    <property type="component" value="Unassembled WGS sequence"/>
</dbReference>
<feature type="domain" description="HTH marR-type" evidence="2">
    <location>
        <begin position="48"/>
        <end position="102"/>
    </location>
</feature>
<gene>
    <name evidence="3" type="ORF">GCM10009544_28310</name>
</gene>
<proteinExistence type="predicted"/>
<dbReference type="SUPFAM" id="SSF46785">
    <property type="entry name" value="Winged helix' DNA-binding domain"/>
    <property type="match status" value="1"/>
</dbReference>
<organism evidence="3 4">
    <name type="scientific">Streptomyces stramineus</name>
    <dbReference type="NCBI Taxonomy" id="173861"/>
    <lineage>
        <taxon>Bacteria</taxon>
        <taxon>Bacillati</taxon>
        <taxon>Actinomycetota</taxon>
        <taxon>Actinomycetes</taxon>
        <taxon>Kitasatosporales</taxon>
        <taxon>Streptomycetaceae</taxon>
        <taxon>Streptomyces</taxon>
    </lineage>
</organism>
<reference evidence="3 4" key="1">
    <citation type="journal article" date="2019" name="Int. J. Syst. Evol. Microbiol.">
        <title>The Global Catalogue of Microorganisms (GCM) 10K type strain sequencing project: providing services to taxonomists for standard genome sequencing and annotation.</title>
        <authorList>
            <consortium name="The Broad Institute Genomics Platform"/>
            <consortium name="The Broad Institute Genome Sequencing Center for Infectious Disease"/>
            <person name="Wu L."/>
            <person name="Ma J."/>
        </authorList>
    </citation>
    <scope>NUCLEOTIDE SEQUENCE [LARGE SCALE GENOMIC DNA]</scope>
    <source>
        <strain evidence="3 4">JCM 10649</strain>
    </source>
</reference>
<name>A0ABN1A032_9ACTN</name>